<name>A0A0D8FX73_9ACTN</name>
<protein>
    <recommendedName>
        <fullName evidence="1">peptide chain release factor N(5)-glutamine methyltransferase</fullName>
        <ecNumber evidence="1">2.1.1.297</ecNumber>
    </recommendedName>
</protein>
<dbReference type="InterPro" id="IPR007848">
    <property type="entry name" value="Small_mtfrase_dom"/>
</dbReference>
<dbReference type="NCBIfam" id="TIGR03534">
    <property type="entry name" value="RF_mod_PrmC"/>
    <property type="match status" value="1"/>
</dbReference>
<sequence>MLADTPGARTEGASFYAASVAQRWLERAANEEVGRHGGSKSAILAGYRRRLDAGEPLQYVLGSWQFRWLELHVDDRALIPRPETELIVDLILTELGDNRSGKVLELGTGSGAIAASLAFECPDLLVVATDSSADALALAEMNLVNHGLDDRVTLRLGDWWEAVDSDERFRLICSNPPYIAEDEWLKLDPVVRDWEPPGALVAGSTGLECYQVIFGKAHRYLEEGHGAIVVEIGASQGSDVQRIAVAAGFDDVSVKQDLVGRDRFVVARR</sequence>
<evidence type="ECO:0000256" key="2">
    <source>
        <dbReference type="ARBA" id="ARBA00022603"/>
    </source>
</evidence>
<reference evidence="7 8" key="1">
    <citation type="submission" date="2015-01" db="EMBL/GenBank/DDBJ databases">
        <title>Draft genome of the acidophilic iron oxidizer Ferrimicrobium acidiphilum strain T23.</title>
        <authorList>
            <person name="Poehlein A."/>
            <person name="Eisen S."/>
            <person name="Schloemann M."/>
            <person name="Johnson B.D."/>
            <person name="Daniel R."/>
            <person name="Muehling M."/>
        </authorList>
    </citation>
    <scope>NUCLEOTIDE SEQUENCE [LARGE SCALE GENOMIC DNA]</scope>
    <source>
        <strain evidence="7 8">T23</strain>
    </source>
</reference>
<dbReference type="GO" id="GO:0102559">
    <property type="term" value="F:peptide chain release factor N(5)-glutamine methyltransferase activity"/>
    <property type="evidence" value="ECO:0007669"/>
    <property type="project" value="UniProtKB-EC"/>
</dbReference>
<accession>A0A0D8FX73</accession>
<dbReference type="PANTHER" id="PTHR18895:SF74">
    <property type="entry name" value="MTRF1L RELEASE FACTOR GLUTAMINE METHYLTRANSFERASE"/>
    <property type="match status" value="1"/>
</dbReference>
<dbReference type="InterPro" id="IPR029063">
    <property type="entry name" value="SAM-dependent_MTases_sf"/>
</dbReference>
<keyword evidence="2 7" id="KW-0489">Methyltransferase</keyword>
<keyword evidence="8" id="KW-1185">Reference proteome</keyword>
<dbReference type="CDD" id="cd02440">
    <property type="entry name" value="AdoMet_MTases"/>
    <property type="match status" value="1"/>
</dbReference>
<comment type="catalytic activity">
    <reaction evidence="5">
        <text>L-glutaminyl-[peptide chain release factor] + S-adenosyl-L-methionine = N(5)-methyl-L-glutaminyl-[peptide chain release factor] + S-adenosyl-L-homocysteine + H(+)</text>
        <dbReference type="Rhea" id="RHEA:42896"/>
        <dbReference type="Rhea" id="RHEA-COMP:10271"/>
        <dbReference type="Rhea" id="RHEA-COMP:10272"/>
        <dbReference type="ChEBI" id="CHEBI:15378"/>
        <dbReference type="ChEBI" id="CHEBI:30011"/>
        <dbReference type="ChEBI" id="CHEBI:57856"/>
        <dbReference type="ChEBI" id="CHEBI:59789"/>
        <dbReference type="ChEBI" id="CHEBI:61891"/>
        <dbReference type="EC" id="2.1.1.297"/>
    </reaction>
</comment>
<evidence type="ECO:0000256" key="4">
    <source>
        <dbReference type="ARBA" id="ARBA00022691"/>
    </source>
</evidence>
<evidence type="ECO:0000313" key="7">
    <source>
        <dbReference type="EMBL" id="KJE77579.1"/>
    </source>
</evidence>
<dbReference type="GO" id="GO:0032259">
    <property type="term" value="P:methylation"/>
    <property type="evidence" value="ECO:0007669"/>
    <property type="project" value="UniProtKB-KW"/>
</dbReference>
<dbReference type="eggNOG" id="COG2890">
    <property type="taxonomic scope" value="Bacteria"/>
</dbReference>
<dbReference type="SUPFAM" id="SSF53335">
    <property type="entry name" value="S-adenosyl-L-methionine-dependent methyltransferases"/>
    <property type="match status" value="1"/>
</dbReference>
<proteinExistence type="predicted"/>
<dbReference type="AlphaFoldDB" id="A0A0D8FX73"/>
<dbReference type="InterPro" id="IPR050320">
    <property type="entry name" value="N5-glutamine_MTase"/>
</dbReference>
<feature type="domain" description="Methyltransferase small" evidence="6">
    <location>
        <begin position="90"/>
        <end position="181"/>
    </location>
</feature>
<organism evidence="7 8">
    <name type="scientific">Ferrimicrobium acidiphilum DSM 19497</name>
    <dbReference type="NCBI Taxonomy" id="1121877"/>
    <lineage>
        <taxon>Bacteria</taxon>
        <taxon>Bacillati</taxon>
        <taxon>Actinomycetota</taxon>
        <taxon>Acidimicrobiia</taxon>
        <taxon>Acidimicrobiales</taxon>
        <taxon>Acidimicrobiaceae</taxon>
        <taxon>Ferrimicrobium</taxon>
    </lineage>
</organism>
<keyword evidence="3 7" id="KW-0808">Transferase</keyword>
<evidence type="ECO:0000256" key="1">
    <source>
        <dbReference type="ARBA" id="ARBA00012771"/>
    </source>
</evidence>
<evidence type="ECO:0000256" key="3">
    <source>
        <dbReference type="ARBA" id="ARBA00022679"/>
    </source>
</evidence>
<dbReference type="RefSeq" id="WP_052565408.1">
    <property type="nucleotide sequence ID" value="NZ_JQKF01000003.1"/>
</dbReference>
<gene>
    <name evidence="7" type="primary">prmC1</name>
    <name evidence="7" type="ORF">FEAC_06880</name>
</gene>
<evidence type="ECO:0000256" key="5">
    <source>
        <dbReference type="ARBA" id="ARBA00048391"/>
    </source>
</evidence>
<keyword evidence="4" id="KW-0949">S-adenosyl-L-methionine</keyword>
<evidence type="ECO:0000259" key="6">
    <source>
        <dbReference type="Pfam" id="PF05175"/>
    </source>
</evidence>
<dbReference type="GeneID" id="78371989"/>
<dbReference type="InterPro" id="IPR019874">
    <property type="entry name" value="RF_methyltr_PrmC"/>
</dbReference>
<dbReference type="NCBIfam" id="TIGR00536">
    <property type="entry name" value="hemK_fam"/>
    <property type="match status" value="1"/>
</dbReference>
<dbReference type="Gene3D" id="3.40.50.150">
    <property type="entry name" value="Vaccinia Virus protein VP39"/>
    <property type="match status" value="1"/>
</dbReference>
<dbReference type="PANTHER" id="PTHR18895">
    <property type="entry name" value="HEMK METHYLTRANSFERASE"/>
    <property type="match status" value="1"/>
</dbReference>
<dbReference type="InterPro" id="IPR004556">
    <property type="entry name" value="HemK-like"/>
</dbReference>
<dbReference type="Proteomes" id="UP000032336">
    <property type="component" value="Unassembled WGS sequence"/>
</dbReference>
<dbReference type="OrthoDB" id="9800643at2"/>
<dbReference type="Pfam" id="PF05175">
    <property type="entry name" value="MTS"/>
    <property type="match status" value="1"/>
</dbReference>
<dbReference type="EC" id="2.1.1.297" evidence="1"/>
<comment type="caution">
    <text evidence="7">The sequence shown here is derived from an EMBL/GenBank/DDBJ whole genome shotgun (WGS) entry which is preliminary data.</text>
</comment>
<dbReference type="PATRIC" id="fig|1121877.4.peg.734"/>
<dbReference type="EMBL" id="JXUW01000004">
    <property type="protein sequence ID" value="KJE77579.1"/>
    <property type="molecule type" value="Genomic_DNA"/>
</dbReference>
<dbReference type="STRING" id="1121877.FEAC_06880"/>
<evidence type="ECO:0000313" key="8">
    <source>
        <dbReference type="Proteomes" id="UP000032336"/>
    </source>
</evidence>